<name>A0A1C3N5P3_9ACTN</name>
<feature type="region of interest" description="Disordered" evidence="1">
    <location>
        <begin position="1"/>
        <end position="56"/>
    </location>
</feature>
<keyword evidence="3" id="KW-1185">Reference proteome</keyword>
<dbReference type="STRING" id="307121.GA0070620_3425"/>
<sequence>MFPGATATVYHNEAGEPLGWDTYSGYDEPYAPEDYCDEDDYYYDEDDYRDEDEEDE</sequence>
<evidence type="ECO:0000313" key="2">
    <source>
        <dbReference type="EMBL" id="SBV27894.1"/>
    </source>
</evidence>
<dbReference type="RefSeq" id="WP_157741642.1">
    <property type="nucleotide sequence ID" value="NZ_JBHRWG010000004.1"/>
</dbReference>
<evidence type="ECO:0000256" key="1">
    <source>
        <dbReference type="SAM" id="MobiDB-lite"/>
    </source>
</evidence>
<reference evidence="3" key="1">
    <citation type="submission" date="2016-06" db="EMBL/GenBank/DDBJ databases">
        <authorList>
            <person name="Varghese N."/>
        </authorList>
    </citation>
    <scope>NUCLEOTIDE SEQUENCE [LARGE SCALE GENOMIC DNA]</scope>
    <source>
        <strain evidence="3">DSM 45344</strain>
    </source>
</reference>
<proteinExistence type="predicted"/>
<dbReference type="AlphaFoldDB" id="A0A1C3N5P3"/>
<feature type="compositionally biased region" description="Acidic residues" evidence="1">
    <location>
        <begin position="30"/>
        <end position="56"/>
    </location>
</feature>
<protein>
    <submittedName>
        <fullName evidence="2">Uncharacterized protein</fullName>
    </submittedName>
</protein>
<organism evidence="2 3">
    <name type="scientific">Micromonospora krabiensis</name>
    <dbReference type="NCBI Taxonomy" id="307121"/>
    <lineage>
        <taxon>Bacteria</taxon>
        <taxon>Bacillati</taxon>
        <taxon>Actinomycetota</taxon>
        <taxon>Actinomycetes</taxon>
        <taxon>Micromonosporales</taxon>
        <taxon>Micromonosporaceae</taxon>
        <taxon>Micromonospora</taxon>
    </lineage>
</organism>
<evidence type="ECO:0000313" key="3">
    <source>
        <dbReference type="Proteomes" id="UP000199393"/>
    </source>
</evidence>
<dbReference type="Proteomes" id="UP000199393">
    <property type="component" value="Chromosome I"/>
</dbReference>
<dbReference type="EMBL" id="LT598496">
    <property type="protein sequence ID" value="SBV27894.1"/>
    <property type="molecule type" value="Genomic_DNA"/>
</dbReference>
<gene>
    <name evidence="2" type="ORF">GA0070620_3425</name>
</gene>
<accession>A0A1C3N5P3</accession>